<organism evidence="1 2">
    <name type="scientific">Aphanomyces euteiches</name>
    <dbReference type="NCBI Taxonomy" id="100861"/>
    <lineage>
        <taxon>Eukaryota</taxon>
        <taxon>Sar</taxon>
        <taxon>Stramenopiles</taxon>
        <taxon>Oomycota</taxon>
        <taxon>Saprolegniomycetes</taxon>
        <taxon>Saprolegniales</taxon>
        <taxon>Verrucalvaceae</taxon>
        <taxon>Aphanomyces</taxon>
    </lineage>
</organism>
<name>A0A6G0WM89_9STRA</name>
<evidence type="ECO:0008006" key="3">
    <source>
        <dbReference type="Google" id="ProtNLM"/>
    </source>
</evidence>
<dbReference type="AlphaFoldDB" id="A0A6G0WM89"/>
<comment type="caution">
    <text evidence="1">The sequence shown here is derived from an EMBL/GenBank/DDBJ whole genome shotgun (WGS) entry which is preliminary data.</text>
</comment>
<reference evidence="1 2" key="1">
    <citation type="submission" date="2019-07" db="EMBL/GenBank/DDBJ databases">
        <title>Genomics analysis of Aphanomyces spp. identifies a new class of oomycete effector associated with host adaptation.</title>
        <authorList>
            <person name="Gaulin E."/>
        </authorList>
    </citation>
    <scope>NUCLEOTIDE SEQUENCE [LARGE SCALE GENOMIC DNA]</scope>
    <source>
        <strain evidence="1 2">ATCC 201684</strain>
    </source>
</reference>
<dbReference type="PANTHER" id="PTHR45023">
    <property type="match status" value="1"/>
</dbReference>
<evidence type="ECO:0000313" key="2">
    <source>
        <dbReference type="Proteomes" id="UP000481153"/>
    </source>
</evidence>
<dbReference type="VEuPathDB" id="FungiDB:AeMF1_005112"/>
<protein>
    <recommendedName>
        <fullName evidence="3">No apical meristem-associated C-terminal domain-containing protein</fullName>
    </recommendedName>
</protein>
<dbReference type="EMBL" id="VJMJ01000178">
    <property type="protein sequence ID" value="KAF0728437.1"/>
    <property type="molecule type" value="Genomic_DNA"/>
</dbReference>
<dbReference type="PANTHER" id="PTHR45023:SF4">
    <property type="entry name" value="GLYCINE-RICH PROTEIN-RELATED"/>
    <property type="match status" value="1"/>
</dbReference>
<keyword evidence="2" id="KW-1185">Reference proteome</keyword>
<gene>
    <name evidence="1" type="ORF">Ae201684_013800</name>
</gene>
<dbReference type="Proteomes" id="UP000481153">
    <property type="component" value="Unassembled WGS sequence"/>
</dbReference>
<accession>A0A6G0WM89</accession>
<evidence type="ECO:0000313" key="1">
    <source>
        <dbReference type="EMBL" id="KAF0728437.1"/>
    </source>
</evidence>
<proteinExistence type="predicted"/>
<sequence>MGRGVKWTHIEDAQLARSWVNVSEDPIKGVDQSSDSFWGAIYVRWIAAGCEERSTQALKNRWAILNRATQKFAGYLSQVKARKASGKTDEDNIQDAFGLYLSLEHEVFEHECVWRVLGACVKWRQVPVSHKVKPISTHANDDEVEAPENANLARPILRKAAEDFGVLQRLDKLVRVQEEKNDLFADYMLLQALMQSNSERNNEAIEQLVLKLSKRRTSVMNNNIVEG</sequence>